<evidence type="ECO:0000256" key="1">
    <source>
        <dbReference type="SAM" id="Phobius"/>
    </source>
</evidence>
<keyword evidence="1" id="KW-1133">Transmembrane helix</keyword>
<keyword evidence="1" id="KW-0812">Transmembrane</keyword>
<dbReference type="AlphaFoldDB" id="A0A147EZE1"/>
<feature type="transmembrane region" description="Helical" evidence="1">
    <location>
        <begin position="124"/>
        <end position="146"/>
    </location>
</feature>
<dbReference type="OrthoDB" id="5067575at2"/>
<proteinExistence type="predicted"/>
<name>A0A147EZE1_MICTE</name>
<feature type="transmembrane region" description="Helical" evidence="1">
    <location>
        <begin position="88"/>
        <end position="117"/>
    </location>
</feature>
<accession>A0A147EZE1</accession>
<organism evidence="2 3">
    <name type="scientific">Microbacterium testaceum</name>
    <name type="common">Aureobacterium testaceum</name>
    <name type="synonym">Brevibacterium testaceum</name>
    <dbReference type="NCBI Taxonomy" id="2033"/>
    <lineage>
        <taxon>Bacteria</taxon>
        <taxon>Bacillati</taxon>
        <taxon>Actinomycetota</taxon>
        <taxon>Actinomycetes</taxon>
        <taxon>Micrococcales</taxon>
        <taxon>Microbacteriaceae</taxon>
        <taxon>Microbacterium</taxon>
    </lineage>
</organism>
<dbReference type="RefSeq" id="WP_058623049.1">
    <property type="nucleotide sequence ID" value="NZ_LDRT01000027.1"/>
</dbReference>
<keyword evidence="1" id="KW-0472">Membrane</keyword>
<evidence type="ECO:0000313" key="3">
    <source>
        <dbReference type="Proteomes" id="UP000075025"/>
    </source>
</evidence>
<protein>
    <recommendedName>
        <fullName evidence="4">DUF2975 domain-containing protein</fullName>
    </recommendedName>
</protein>
<feature type="transmembrane region" description="Helical" evidence="1">
    <location>
        <begin position="166"/>
        <end position="190"/>
    </location>
</feature>
<dbReference type="EMBL" id="LDRT01000027">
    <property type="protein sequence ID" value="KTR95699.1"/>
    <property type="molecule type" value="Genomic_DNA"/>
</dbReference>
<dbReference type="Proteomes" id="UP000075025">
    <property type="component" value="Unassembled WGS sequence"/>
</dbReference>
<evidence type="ECO:0008006" key="4">
    <source>
        <dbReference type="Google" id="ProtNLM"/>
    </source>
</evidence>
<reference evidence="2 3" key="1">
    <citation type="journal article" date="2016" name="Front. Microbiol.">
        <title>Genomic Resource of Rice Seed Associated Bacteria.</title>
        <authorList>
            <person name="Midha S."/>
            <person name="Bansal K."/>
            <person name="Sharma S."/>
            <person name="Kumar N."/>
            <person name="Patil P.P."/>
            <person name="Chaudhry V."/>
            <person name="Patil P.B."/>
        </authorList>
    </citation>
    <scope>NUCLEOTIDE SEQUENCE [LARGE SCALE GENOMIC DNA]</scope>
    <source>
        <strain evidence="2 3">NS220</strain>
    </source>
</reference>
<sequence>MTNPSWVSARMERGTVLLFVAAGLVMGFALALPAIRAAIDIAGGGATISLLTEAEVPRTPGADGATLASATFDSARIVAEGLSGSTRALLALGAAFGALTTLLTVSAVVLFFLLLMWRRPFHRALITATQVAGAALLIGGILSAGLGGLGRMMAADELNPAAGGVFVIGFSFDPAWMLVGLGVLALSVVFTYGTRLQRDTEGLV</sequence>
<evidence type="ECO:0000313" key="2">
    <source>
        <dbReference type="EMBL" id="KTR95699.1"/>
    </source>
</evidence>
<dbReference type="PATRIC" id="fig|2033.6.peg.2004"/>
<comment type="caution">
    <text evidence="2">The sequence shown here is derived from an EMBL/GenBank/DDBJ whole genome shotgun (WGS) entry which is preliminary data.</text>
</comment>
<gene>
    <name evidence="2" type="ORF">NS220_05380</name>
</gene>